<evidence type="ECO:0000256" key="4">
    <source>
        <dbReference type="PIRSR" id="PIRSR600542-1"/>
    </source>
</evidence>
<dbReference type="PANTHER" id="PTHR22589:SF29">
    <property type="entry name" value="MITOCHONDRIAL CARNITINE O-ACETYLTRANSFERASE-RELATED"/>
    <property type="match status" value="1"/>
</dbReference>
<dbReference type="FunFam" id="3.30.559.70:FF:000003">
    <property type="entry name" value="Carnitine acetyl transferase FacC"/>
    <property type="match status" value="1"/>
</dbReference>
<evidence type="ECO:0000313" key="7">
    <source>
        <dbReference type="EMBL" id="WFD26500.1"/>
    </source>
</evidence>
<evidence type="ECO:0000256" key="1">
    <source>
        <dbReference type="ARBA" id="ARBA00005232"/>
    </source>
</evidence>
<evidence type="ECO:0000256" key="5">
    <source>
        <dbReference type="RuleBase" id="RU003801"/>
    </source>
</evidence>
<dbReference type="InterPro" id="IPR000542">
    <property type="entry name" value="Carn_acyl_trans"/>
</dbReference>
<feature type="active site" description="Proton acceptor" evidence="4">
    <location>
        <position position="320"/>
    </location>
</feature>
<dbReference type="PANTHER" id="PTHR22589">
    <property type="entry name" value="CARNITINE O-ACYLTRANSFERASE"/>
    <property type="match status" value="1"/>
</dbReference>
<dbReference type="GO" id="GO:0005739">
    <property type="term" value="C:mitochondrion"/>
    <property type="evidence" value="ECO:0007669"/>
    <property type="project" value="TreeGrafter"/>
</dbReference>
<keyword evidence="2 5" id="KW-0808">Transferase</keyword>
<accession>A0AAF0J6Z3</accession>
<keyword evidence="8" id="KW-1185">Reference proteome</keyword>
<dbReference type="EMBL" id="CP119893">
    <property type="protein sequence ID" value="WFD26500.1"/>
    <property type="molecule type" value="Genomic_DNA"/>
</dbReference>
<dbReference type="SUPFAM" id="SSF52777">
    <property type="entry name" value="CoA-dependent acyltransferases"/>
    <property type="match status" value="2"/>
</dbReference>
<organism evidence="7 8">
    <name type="scientific">Malassezia nana</name>
    <dbReference type="NCBI Taxonomy" id="180528"/>
    <lineage>
        <taxon>Eukaryota</taxon>
        <taxon>Fungi</taxon>
        <taxon>Dikarya</taxon>
        <taxon>Basidiomycota</taxon>
        <taxon>Ustilaginomycotina</taxon>
        <taxon>Malasseziomycetes</taxon>
        <taxon>Malasseziales</taxon>
        <taxon>Malasseziaceae</taxon>
        <taxon>Malassezia</taxon>
    </lineage>
</organism>
<dbReference type="EC" id="2.3.1.7" evidence="7"/>
<reference evidence="7" key="1">
    <citation type="submission" date="2023-03" db="EMBL/GenBank/DDBJ databases">
        <title>Mating type loci evolution in Malassezia.</title>
        <authorList>
            <person name="Coelho M.A."/>
        </authorList>
    </citation>
    <scope>NUCLEOTIDE SEQUENCE</scope>
    <source>
        <strain evidence="7">CBS 9557</strain>
    </source>
</reference>
<proteinExistence type="inferred from homology"/>
<dbReference type="AlphaFoldDB" id="A0AAF0J6Z3"/>
<dbReference type="GO" id="GO:0004092">
    <property type="term" value="F:carnitine O-acetyltransferase activity"/>
    <property type="evidence" value="ECO:0007669"/>
    <property type="project" value="UniProtKB-EC"/>
</dbReference>
<keyword evidence="3 5" id="KW-0012">Acyltransferase</keyword>
<sequence length="709" mass="80823">MTEKRTFCRQHELPTLPIPTLEDTCSRYLQSLVEIQDPANHAHTKKVVERFLQNEGPQMQEALLEYAKNRESYIEEFWDDSYLLNNESVVLNLNPFFILEDEADRERGSQLRRAATLTLASLSFVHDLRAETLTPDDFRGKPLDMYQYSRLFGMARIPTGMGCQLKQHPESRHMVVIRRSQLYWLEVLDKENRPLLTESALIATLRTIVRDADQIPRTHQARDAVGLLTTEKRRTWSKYREELMKDPENQQYLSIVDSALFILCLDDNAPEDTSVLTQNMLCGSYELDDHIQVGTCLNRWYDKLQIIVCANSTAGINFEHSSTDGHTVLRFVGDIYTESLLEFARTIHPSTPSLFKAEISPYALGRKRRADMGPPVAAMVDEVAMRTTPKKLEWNFTDTIRRGIQNAEMRVSDLICQNESQVLEFKKYGKQFITKHGFSPDAFVQMAFQATYYSLYGRLVPTYEPAMTKAFLRGRTETIRTAQPSTAKFVKTWSNSGSSAQAKLDALREACASHVRISKESAAGQGFDRHMYALKALYQRQHPDQPLPEIFLDSGYNLSNNVVLSTSNCGNPALRIFGFGPVIQDGFGLGYIIKDNKITICASSKHLQTKRFLYRLERYFEEAQRDIIDTYKAANLHVNRTYIDHSGKECDVRTGLPISSGHGILQSMAIPVGSTGYSFYGNAEEEVIENLGYDPRKTLGKMVFVNEYD</sequence>
<name>A0AAF0J6Z3_9BASI</name>
<feature type="domain" description="Choline/carnitine acyltransferase" evidence="6">
    <location>
        <begin position="16"/>
        <end position="617"/>
    </location>
</feature>
<dbReference type="InterPro" id="IPR023213">
    <property type="entry name" value="CAT-like_dom_sf"/>
</dbReference>
<dbReference type="Pfam" id="PF00755">
    <property type="entry name" value="Carn_acyltransf"/>
    <property type="match status" value="1"/>
</dbReference>
<evidence type="ECO:0000313" key="8">
    <source>
        <dbReference type="Proteomes" id="UP001213623"/>
    </source>
</evidence>
<dbReference type="FunFam" id="3.30.559.10:FF:000019">
    <property type="entry name" value="Carnitine acetyl transferase"/>
    <property type="match status" value="1"/>
</dbReference>
<dbReference type="InterPro" id="IPR042231">
    <property type="entry name" value="Cho/carn_acyl_trans_2"/>
</dbReference>
<comment type="similarity">
    <text evidence="1 5">Belongs to the carnitine/choline acetyltransferase family.</text>
</comment>
<protein>
    <submittedName>
        <fullName evidence="7">Carnitine O-acetyltransferase</fullName>
        <ecNumber evidence="7">2.3.1.7</ecNumber>
    </submittedName>
</protein>
<evidence type="ECO:0000259" key="6">
    <source>
        <dbReference type="Pfam" id="PF00755"/>
    </source>
</evidence>
<evidence type="ECO:0000256" key="2">
    <source>
        <dbReference type="ARBA" id="ARBA00022679"/>
    </source>
</evidence>
<dbReference type="PROSITE" id="PS00440">
    <property type="entry name" value="ACYLTRANSF_C_2"/>
    <property type="match status" value="1"/>
</dbReference>
<dbReference type="Gene3D" id="3.30.559.10">
    <property type="entry name" value="Chloramphenicol acetyltransferase-like domain"/>
    <property type="match status" value="1"/>
</dbReference>
<gene>
    <name evidence="7" type="primary">YAT1</name>
    <name evidence="7" type="ORF">MNAN1_001483</name>
</gene>
<dbReference type="InterPro" id="IPR039551">
    <property type="entry name" value="Cho/carn_acyl_trans"/>
</dbReference>
<dbReference type="Gene3D" id="3.30.559.70">
    <property type="entry name" value="Choline/Carnitine o-acyltransferase, domain 2"/>
    <property type="match status" value="1"/>
</dbReference>
<evidence type="ECO:0000256" key="3">
    <source>
        <dbReference type="ARBA" id="ARBA00023315"/>
    </source>
</evidence>
<dbReference type="GO" id="GO:0009437">
    <property type="term" value="P:carnitine metabolic process"/>
    <property type="evidence" value="ECO:0007669"/>
    <property type="project" value="TreeGrafter"/>
</dbReference>
<dbReference type="Proteomes" id="UP001213623">
    <property type="component" value="Chromosome 2"/>
</dbReference>